<dbReference type="PANTHER" id="PTHR30204">
    <property type="entry name" value="REDOX-CYCLING DRUG-SENSING TRANSCRIPTIONAL ACTIVATOR SOXR"/>
    <property type="match status" value="1"/>
</dbReference>
<dbReference type="Pfam" id="PF02607">
    <property type="entry name" value="B12-binding_2"/>
    <property type="match status" value="1"/>
</dbReference>
<dbReference type="Gene3D" id="1.10.1660.10">
    <property type="match status" value="1"/>
</dbReference>
<dbReference type="GO" id="GO:0003677">
    <property type="term" value="F:DNA binding"/>
    <property type="evidence" value="ECO:0007669"/>
    <property type="project" value="UniProtKB-KW"/>
</dbReference>
<dbReference type="PANTHER" id="PTHR30204:SF69">
    <property type="entry name" value="MERR-FAMILY TRANSCRIPTIONAL REGULATOR"/>
    <property type="match status" value="1"/>
</dbReference>
<dbReference type="SUPFAM" id="SSF52242">
    <property type="entry name" value="Cobalamin (vitamin B12)-binding domain"/>
    <property type="match status" value="1"/>
</dbReference>
<dbReference type="Gene3D" id="1.10.1240.10">
    <property type="entry name" value="Methionine synthase domain"/>
    <property type="match status" value="1"/>
</dbReference>
<protein>
    <submittedName>
        <fullName evidence="6">MerR family transcriptional regulator</fullName>
    </submittedName>
</protein>
<accession>A0A3R9NNA4</accession>
<evidence type="ECO:0000259" key="5">
    <source>
        <dbReference type="PROSITE" id="PS50937"/>
    </source>
</evidence>
<dbReference type="GO" id="GO:0046872">
    <property type="term" value="F:metal ion binding"/>
    <property type="evidence" value="ECO:0007669"/>
    <property type="project" value="InterPro"/>
</dbReference>
<dbReference type="SMART" id="SM00422">
    <property type="entry name" value="HTH_MERR"/>
    <property type="match status" value="1"/>
</dbReference>
<evidence type="ECO:0000256" key="2">
    <source>
        <dbReference type="ARBA" id="ARBA00023015"/>
    </source>
</evidence>
<dbReference type="Proteomes" id="UP000270620">
    <property type="component" value="Unassembled WGS sequence"/>
</dbReference>
<evidence type="ECO:0000256" key="3">
    <source>
        <dbReference type="ARBA" id="ARBA00023125"/>
    </source>
</evidence>
<proteinExistence type="predicted"/>
<dbReference type="InterPro" id="IPR000551">
    <property type="entry name" value="MerR-type_HTH_dom"/>
</dbReference>
<keyword evidence="3" id="KW-0238">DNA-binding</keyword>
<dbReference type="EMBL" id="RWBG01000003">
    <property type="protein sequence ID" value="RSK39833.1"/>
    <property type="molecule type" value="Genomic_DNA"/>
</dbReference>
<dbReference type="SUPFAM" id="SSF46955">
    <property type="entry name" value="Putative DNA-binding domain"/>
    <property type="match status" value="1"/>
</dbReference>
<dbReference type="GO" id="GO:0003700">
    <property type="term" value="F:DNA-binding transcription factor activity"/>
    <property type="evidence" value="ECO:0007669"/>
    <property type="project" value="InterPro"/>
</dbReference>
<dbReference type="InterPro" id="IPR036594">
    <property type="entry name" value="Meth_synthase_dom"/>
</dbReference>
<dbReference type="CDD" id="cd01104">
    <property type="entry name" value="HTH_MlrA-CarA"/>
    <property type="match status" value="1"/>
</dbReference>
<dbReference type="InterPro" id="IPR036724">
    <property type="entry name" value="Cobalamin-bd_sf"/>
</dbReference>
<keyword evidence="4" id="KW-0804">Transcription</keyword>
<evidence type="ECO:0000313" key="7">
    <source>
        <dbReference type="Proteomes" id="UP000270620"/>
    </source>
</evidence>
<name>A0A3R9NNA4_9FLAO</name>
<dbReference type="RefSeq" id="WP_125467857.1">
    <property type="nucleotide sequence ID" value="NZ_RWBG01000003.1"/>
</dbReference>
<dbReference type="Pfam" id="PF13411">
    <property type="entry name" value="MerR_1"/>
    <property type="match status" value="1"/>
</dbReference>
<dbReference type="GO" id="GO:0031419">
    <property type="term" value="F:cobalamin binding"/>
    <property type="evidence" value="ECO:0007669"/>
    <property type="project" value="InterPro"/>
</dbReference>
<reference evidence="6 7" key="1">
    <citation type="submission" date="2018-12" db="EMBL/GenBank/DDBJ databases">
        <title>Mangrovimonas spongiae sp. nov., a novel member of the genus Mangrovimonas isolated from marine sponge.</title>
        <authorList>
            <person name="Zhuang L."/>
            <person name="Luo L."/>
        </authorList>
    </citation>
    <scope>NUCLEOTIDE SEQUENCE [LARGE SCALE GENOMIC DNA]</scope>
    <source>
        <strain evidence="6 7">HN-E26</strain>
    </source>
</reference>
<keyword evidence="7" id="KW-1185">Reference proteome</keyword>
<gene>
    <name evidence="6" type="ORF">EJA19_08090</name>
</gene>
<organism evidence="6 7">
    <name type="scientific">Mangrovimonas spongiae</name>
    <dbReference type="NCBI Taxonomy" id="2494697"/>
    <lineage>
        <taxon>Bacteria</taxon>
        <taxon>Pseudomonadati</taxon>
        <taxon>Bacteroidota</taxon>
        <taxon>Flavobacteriia</taxon>
        <taxon>Flavobacteriales</taxon>
        <taxon>Flavobacteriaceae</taxon>
        <taxon>Mangrovimonas</taxon>
    </lineage>
</organism>
<dbReference type="InterPro" id="IPR047057">
    <property type="entry name" value="MerR_fam"/>
</dbReference>
<dbReference type="InterPro" id="IPR009061">
    <property type="entry name" value="DNA-bd_dom_put_sf"/>
</dbReference>
<dbReference type="OrthoDB" id="9800334at2"/>
<dbReference type="InterPro" id="IPR003759">
    <property type="entry name" value="Cbl-bd_cap"/>
</dbReference>
<evidence type="ECO:0000256" key="1">
    <source>
        <dbReference type="ARBA" id="ARBA00022491"/>
    </source>
</evidence>
<dbReference type="PROSITE" id="PS50937">
    <property type="entry name" value="HTH_MERR_2"/>
    <property type="match status" value="1"/>
</dbReference>
<dbReference type="Gene3D" id="3.40.50.280">
    <property type="entry name" value="Cobalamin-binding domain"/>
    <property type="match status" value="1"/>
</dbReference>
<sequence>MSKYTMAQVVTLTGINAHTLRKWETRYSLIEPERTETNIRYYSDSLLKKLLNISLLTKNGYRISKIDKMSEEDIHKAVANQISNETYKVEINALIASLLDMDEQAFDNILKTQIINKGLLTTVLEIVYPFLNRVGVLWGIDRVMPFQEHFVSNLIKKKMFTEIDLLPYPPEGAPTIVMFLIENEYHEIGLLLAYYLARKLGWKVYYLGQNVPLENINQIIQDVTPNIMLTMFITPIQKATFTKINAFCSKSNVPLYISGNTENIEDAIKEGESIYLKSPKDFVDCLENFK</sequence>
<evidence type="ECO:0000313" key="6">
    <source>
        <dbReference type="EMBL" id="RSK39833.1"/>
    </source>
</evidence>
<keyword evidence="1" id="KW-0678">Repressor</keyword>
<comment type="caution">
    <text evidence="6">The sequence shown here is derived from an EMBL/GenBank/DDBJ whole genome shotgun (WGS) entry which is preliminary data.</text>
</comment>
<keyword evidence="2" id="KW-0805">Transcription regulation</keyword>
<dbReference type="AlphaFoldDB" id="A0A3R9NNA4"/>
<feature type="domain" description="HTH merR-type" evidence="5">
    <location>
        <begin position="3"/>
        <end position="72"/>
    </location>
</feature>
<evidence type="ECO:0000256" key="4">
    <source>
        <dbReference type="ARBA" id="ARBA00023163"/>
    </source>
</evidence>